<reference evidence="2" key="1">
    <citation type="submission" date="2024-06" db="EMBL/GenBank/DDBJ databases">
        <title>Multidecadal high mortality disease events in Australian domestic geese associated with an alphaherpesvirus, designated Anatid alphaherpesvirus 2.</title>
        <authorList>
            <person name="Kelly-Bosma M."/>
            <person name="Neave M.J."/>
        </authorList>
    </citation>
    <scope>NUCLEOTIDE SEQUENCE</scope>
    <source>
        <strain evidence="2">ACDP 22-00165</strain>
    </source>
</reference>
<evidence type="ECO:0000313" key="2">
    <source>
        <dbReference type="EMBL" id="WOL23325.1"/>
    </source>
</evidence>
<feature type="compositionally biased region" description="Basic and acidic residues" evidence="1">
    <location>
        <begin position="33"/>
        <end position="46"/>
    </location>
</feature>
<dbReference type="EMBL" id="OR540300">
    <property type="protein sequence ID" value="WOL23325.1"/>
    <property type="molecule type" value="Genomic_DNA"/>
</dbReference>
<accession>A0AAU0K6G2</accession>
<proteinExistence type="predicted"/>
<evidence type="ECO:0000256" key="1">
    <source>
        <dbReference type="SAM" id="MobiDB-lite"/>
    </source>
</evidence>
<protein>
    <submittedName>
        <fullName evidence="2">Uncharacterized protein</fullName>
    </submittedName>
</protein>
<sequence length="103" mass="11655">MPGLPVEWPRLVYNSPDTRMMRVIGKSRPPTQDGEKGRVSCRERRGNLRRGKKSDAGFSASPSNTRRLHRRREPRTWGISLCLPPPTPPYVAPATSKNPPLIR</sequence>
<organism evidence="2">
    <name type="scientific">Anatid alphaherpesvirus 2</name>
    <dbReference type="NCBI Taxonomy" id="3080522"/>
    <lineage>
        <taxon>Viruses</taxon>
        <taxon>Duplodnaviria</taxon>
        <taxon>Heunggongvirae</taxon>
        <taxon>Peploviricota</taxon>
        <taxon>Herviviricetes</taxon>
        <taxon>Herpesvirales</taxon>
        <taxon>Orthoherpesviridae</taxon>
        <taxon>Alphaherpesvirinae</taxon>
    </lineage>
</organism>
<feature type="region of interest" description="Disordered" evidence="1">
    <location>
        <begin position="23"/>
        <end position="103"/>
    </location>
</feature>
<name>A0AAU0K6G2_9ALPH</name>